<name>A0A450YJD0_9GAMM</name>
<feature type="domain" description="VWFA" evidence="1">
    <location>
        <begin position="55"/>
        <end position="233"/>
    </location>
</feature>
<dbReference type="EMBL" id="CAADFR010000098">
    <property type="protein sequence ID" value="VFK41643.1"/>
    <property type="molecule type" value="Genomic_DNA"/>
</dbReference>
<evidence type="ECO:0000313" key="3">
    <source>
        <dbReference type="EMBL" id="VFK47065.1"/>
    </source>
</evidence>
<dbReference type="SUPFAM" id="SSF53300">
    <property type="entry name" value="vWA-like"/>
    <property type="match status" value="1"/>
</dbReference>
<accession>A0A450YJD0</accession>
<evidence type="ECO:0000259" key="1">
    <source>
        <dbReference type="PROSITE" id="PS50234"/>
    </source>
</evidence>
<reference evidence="2" key="1">
    <citation type="submission" date="2019-02" db="EMBL/GenBank/DDBJ databases">
        <authorList>
            <person name="Gruber-Vodicka R. H."/>
            <person name="Seah K. B. B."/>
        </authorList>
    </citation>
    <scope>NUCLEOTIDE SEQUENCE</scope>
    <source>
        <strain evidence="3">BECK_S1320</strain>
        <strain evidence="2">BECK_S1321</strain>
    </source>
</reference>
<dbReference type="AlphaFoldDB" id="A0A450YJD0"/>
<sequence length="405" mass="44681">MRRAPKNRWRSNRSVIQFINFPSDKVIYPVGMDKVSGPGKCSETQYEKSNMRRLPVFLLLDVSDSMVGEPRRLLEKGLETLIQLLRQNPHALETAYISVIAFAGKVETLAPLMDVVSFYPPQLPLGSGTAMGLALERLMKEIDQSVRRGSSERKGDWKPAVFFMTDGKPTDAMEKAARKWRNHYASKANLIAIGLGPYADTDALKRFADEVIRYDGGTEEDFRKFIRWISASVSSMSVAIRDGGERKGLPVSLDKAEGVLKPAGSTVRVDEDVVVVVGKCQRTKRPYLLKYERLSSVLGNEVPETSIPEIYRDAYQVTEGFAIDESYFDWSDSREVNASVEMNRLVGGVLCPQCGGAFSMTVCGCGGVFCTNGPGVRTCPWCGKSGEVSEVTTDTPSISIKRSSG</sequence>
<dbReference type="SMART" id="SM00327">
    <property type="entry name" value="VWA"/>
    <property type="match status" value="1"/>
</dbReference>
<gene>
    <name evidence="3" type="ORF">BECKSD772E_GA0070983_10877</name>
    <name evidence="2" type="ORF">BECKSD772F_GA0070984_10986</name>
</gene>
<proteinExistence type="predicted"/>
<dbReference type="PROSITE" id="PS50234">
    <property type="entry name" value="VWFA"/>
    <property type="match status" value="1"/>
</dbReference>
<dbReference type="InterPro" id="IPR028274">
    <property type="entry name" value="TerY-C"/>
</dbReference>
<dbReference type="Gene3D" id="3.40.50.410">
    <property type="entry name" value="von Willebrand factor, type A domain"/>
    <property type="match status" value="1"/>
</dbReference>
<dbReference type="InterPro" id="IPR036465">
    <property type="entry name" value="vWFA_dom_sf"/>
</dbReference>
<evidence type="ECO:0000313" key="2">
    <source>
        <dbReference type="EMBL" id="VFK41643.1"/>
    </source>
</evidence>
<organism evidence="2">
    <name type="scientific">Candidatus Kentrum sp. SD</name>
    <dbReference type="NCBI Taxonomy" id="2126332"/>
    <lineage>
        <taxon>Bacteria</taxon>
        <taxon>Pseudomonadati</taxon>
        <taxon>Pseudomonadota</taxon>
        <taxon>Gammaproteobacteria</taxon>
        <taxon>Candidatus Kentrum</taxon>
    </lineage>
</organism>
<dbReference type="EMBL" id="CAADFU010000087">
    <property type="protein sequence ID" value="VFK47065.1"/>
    <property type="molecule type" value="Genomic_DNA"/>
</dbReference>
<dbReference type="InterPro" id="IPR002035">
    <property type="entry name" value="VWF_A"/>
</dbReference>
<dbReference type="Pfam" id="PF15616">
    <property type="entry name" value="TerY_C"/>
    <property type="match status" value="1"/>
</dbReference>
<protein>
    <submittedName>
        <fullName evidence="2">Uncharacterized conserved protein YegL, contains vWA domain of TerY type</fullName>
    </submittedName>
</protein>
<dbReference type="Pfam" id="PF00092">
    <property type="entry name" value="VWA"/>
    <property type="match status" value="1"/>
</dbReference>